<dbReference type="PANTHER" id="PTHR11452">
    <property type="entry name" value="ALPHA-GALACTOSIDASE/ALPHA-N-ACETYLGALACTOSAMINIDASE"/>
    <property type="match status" value="1"/>
</dbReference>
<dbReference type="InterPro" id="IPR035992">
    <property type="entry name" value="Ricin_B-like_lectins"/>
</dbReference>
<dbReference type="PROSITE" id="PS50231">
    <property type="entry name" value="RICIN_B_LECTIN"/>
    <property type="match status" value="1"/>
</dbReference>
<evidence type="ECO:0000256" key="7">
    <source>
        <dbReference type="ARBA" id="ARBA00022729"/>
    </source>
</evidence>
<feature type="domain" description="Ricin B lectin" evidence="15">
    <location>
        <begin position="417"/>
        <end position="547"/>
    </location>
</feature>
<dbReference type="PRINTS" id="PR00740">
    <property type="entry name" value="GLHYDRLASE27"/>
</dbReference>
<comment type="subcellular location">
    <subcellularLocation>
        <location evidence="3">Secreted</location>
    </subcellularLocation>
</comment>
<dbReference type="PANTHER" id="PTHR11452:SF91">
    <property type="entry name" value="ALPHA-GALACTOSIDASE A-RELATED"/>
    <property type="match status" value="1"/>
</dbReference>
<evidence type="ECO:0000256" key="3">
    <source>
        <dbReference type="ARBA" id="ARBA00004613"/>
    </source>
</evidence>
<evidence type="ECO:0000256" key="1">
    <source>
        <dbReference type="ARBA" id="ARBA00001255"/>
    </source>
</evidence>
<accession>A0A8H4RBU5</accession>
<dbReference type="SUPFAM" id="SSF51445">
    <property type="entry name" value="(Trans)glycosidases"/>
    <property type="match status" value="1"/>
</dbReference>
<evidence type="ECO:0000256" key="6">
    <source>
        <dbReference type="ARBA" id="ARBA00022525"/>
    </source>
</evidence>
<dbReference type="GO" id="GO:0004557">
    <property type="term" value="F:alpha-galactosidase activity"/>
    <property type="evidence" value="ECO:0007669"/>
    <property type="project" value="UniProtKB-EC"/>
</dbReference>
<evidence type="ECO:0000256" key="2">
    <source>
        <dbReference type="ARBA" id="ARBA00003969"/>
    </source>
</evidence>
<dbReference type="SMART" id="SM00458">
    <property type="entry name" value="RICIN"/>
    <property type="match status" value="1"/>
</dbReference>
<dbReference type="InterPro" id="IPR013785">
    <property type="entry name" value="Aldolase_TIM"/>
</dbReference>
<sequence length="555" mass="60743">MFPLLLLGIFVAKCVFSKLLAPTPPMGFNNWARFQCALNESLFIKTANAMASSGLVTAGYNRINIDDCWPLHDRAANKSLQWDPVKFPNGIPWLAQYVKKLGLQLGIYSDAGNMTCGGYPGSLTYEEIDAKTFQSWGIDYLKMDGCNVPTTNLTLEATYKGIYGHWHEVLSALSTPMIFSESAPAYFAPWQGVTNLSDWYTVMNWVPKYGELARHSDDIQTYDWGGAWASILTNYGNNILFARVQERNRGFYNDPDFLIADHWDLKLDEKKSQFALWCSMSAPLIISADVPALKKEEIEFLSNKDLIAVNQDAWGLQATLVSQDGTWDVLTRSLANGDRLITALNRGATDGNITIASNRLGLPSTCVGPYSNYTAKDLWTGKSKPITVSNGIQATVPSHGTVVYRVTLPANCTGKYVPTGLVFNTKSSNCLTGAHSPSTRPSIGNCTGSDSQVWTFTADDGLLRTIDDKSRCLYAVPGNGTATSGKFVNGTVLINKCDNKSVRSQRWSYDVSGNIKNGVVPGCLTEGNNGTVALSQCMSEGNEQVFEMPSGSVWI</sequence>
<dbReference type="Pfam" id="PF16499">
    <property type="entry name" value="Melibiase_2"/>
    <property type="match status" value="1"/>
</dbReference>
<dbReference type="Gene3D" id="2.60.40.1180">
    <property type="entry name" value="Golgi alpha-mannosidase II"/>
    <property type="match status" value="1"/>
</dbReference>
<dbReference type="Pfam" id="PF00652">
    <property type="entry name" value="Ricin_B_lectin"/>
    <property type="match status" value="1"/>
</dbReference>
<dbReference type="Proteomes" id="UP000566819">
    <property type="component" value="Unassembled WGS sequence"/>
</dbReference>
<comment type="caution">
    <text evidence="16">The sequence shown here is derived from an EMBL/GenBank/DDBJ whole genome shotgun (WGS) entry which is preliminary data.</text>
</comment>
<keyword evidence="8" id="KW-0430">Lectin</keyword>
<evidence type="ECO:0000256" key="4">
    <source>
        <dbReference type="ARBA" id="ARBA00009743"/>
    </source>
</evidence>
<dbReference type="InterPro" id="IPR017853">
    <property type="entry name" value="GH"/>
</dbReference>
<keyword evidence="12 13" id="KW-0326">Glycosidase</keyword>
<keyword evidence="17" id="KW-1185">Reference proteome</keyword>
<dbReference type="InterPro" id="IPR041233">
    <property type="entry name" value="Melibiase_C"/>
</dbReference>
<dbReference type="OrthoDB" id="5795902at2759"/>
<evidence type="ECO:0000313" key="17">
    <source>
        <dbReference type="Proteomes" id="UP000566819"/>
    </source>
</evidence>
<dbReference type="Gene3D" id="3.20.20.70">
    <property type="entry name" value="Aldolase class I"/>
    <property type="match status" value="1"/>
</dbReference>
<dbReference type="GO" id="GO:0030246">
    <property type="term" value="F:carbohydrate binding"/>
    <property type="evidence" value="ECO:0007669"/>
    <property type="project" value="UniProtKB-KW"/>
</dbReference>
<evidence type="ECO:0000256" key="9">
    <source>
        <dbReference type="ARBA" id="ARBA00022801"/>
    </source>
</evidence>
<evidence type="ECO:0000259" key="15">
    <source>
        <dbReference type="SMART" id="SM00458"/>
    </source>
</evidence>
<feature type="chain" id="PRO_5034500484" description="Alpha-galactosidase" evidence="14">
    <location>
        <begin position="18"/>
        <end position="555"/>
    </location>
</feature>
<evidence type="ECO:0000313" key="16">
    <source>
        <dbReference type="EMBL" id="KAF4626043.1"/>
    </source>
</evidence>
<dbReference type="InterPro" id="IPR002241">
    <property type="entry name" value="Glyco_hydro_27"/>
</dbReference>
<dbReference type="SUPFAM" id="SSF51011">
    <property type="entry name" value="Glycosyl hydrolase domain"/>
    <property type="match status" value="1"/>
</dbReference>
<keyword evidence="7 14" id="KW-0732">Signal</keyword>
<keyword evidence="11" id="KW-0325">Glycoprotein</keyword>
<dbReference type="CDD" id="cd14792">
    <property type="entry name" value="GH27"/>
    <property type="match status" value="1"/>
</dbReference>
<evidence type="ECO:0000256" key="8">
    <source>
        <dbReference type="ARBA" id="ARBA00022734"/>
    </source>
</evidence>
<feature type="signal peptide" evidence="14">
    <location>
        <begin position="1"/>
        <end position="17"/>
    </location>
</feature>
<evidence type="ECO:0000256" key="11">
    <source>
        <dbReference type="ARBA" id="ARBA00023180"/>
    </source>
</evidence>
<dbReference type="Pfam" id="PF17801">
    <property type="entry name" value="Melibiase_C"/>
    <property type="match status" value="1"/>
</dbReference>
<evidence type="ECO:0000256" key="12">
    <source>
        <dbReference type="ARBA" id="ARBA00023295"/>
    </source>
</evidence>
<comment type="function">
    <text evidence="2">Hydrolyzes a variety of simple alpha-D-galactoside as well as more complex molecules such as oligosaccharides and polysaccharides.</text>
</comment>
<organism evidence="16 17">
    <name type="scientific">Cudoniella acicularis</name>
    <dbReference type="NCBI Taxonomy" id="354080"/>
    <lineage>
        <taxon>Eukaryota</taxon>
        <taxon>Fungi</taxon>
        <taxon>Dikarya</taxon>
        <taxon>Ascomycota</taxon>
        <taxon>Pezizomycotina</taxon>
        <taxon>Leotiomycetes</taxon>
        <taxon>Helotiales</taxon>
        <taxon>Tricladiaceae</taxon>
        <taxon>Cudoniella</taxon>
    </lineage>
</organism>
<comment type="similarity">
    <text evidence="4 13">Belongs to the glycosyl hydrolase 27 family.</text>
</comment>
<protein>
    <recommendedName>
        <fullName evidence="5 13">Alpha-galactosidase</fullName>
        <ecNumber evidence="5 13">3.2.1.22</ecNumber>
    </recommendedName>
    <alternativeName>
        <fullName evidence="13">Melibiase</fullName>
    </alternativeName>
</protein>
<dbReference type="InterPro" id="IPR000772">
    <property type="entry name" value="Ricin_B_lectin"/>
</dbReference>
<dbReference type="AlphaFoldDB" id="A0A8H4RBU5"/>
<dbReference type="Gene3D" id="2.80.10.50">
    <property type="match status" value="1"/>
</dbReference>
<comment type="catalytic activity">
    <reaction evidence="1 13">
        <text>Hydrolysis of terminal, non-reducing alpha-D-galactose residues in alpha-D-galactosides, including galactose oligosaccharides, galactomannans and galactolipids.</text>
        <dbReference type="EC" id="3.2.1.22"/>
    </reaction>
</comment>
<evidence type="ECO:0000256" key="13">
    <source>
        <dbReference type="RuleBase" id="RU361168"/>
    </source>
</evidence>
<evidence type="ECO:0000256" key="10">
    <source>
        <dbReference type="ARBA" id="ARBA00023157"/>
    </source>
</evidence>
<dbReference type="SUPFAM" id="SSF50370">
    <property type="entry name" value="Ricin B-like lectins"/>
    <property type="match status" value="1"/>
</dbReference>
<dbReference type="EC" id="3.2.1.22" evidence="5 13"/>
<keyword evidence="9 13" id="KW-0378">Hydrolase</keyword>
<reference evidence="16 17" key="1">
    <citation type="submission" date="2020-03" db="EMBL/GenBank/DDBJ databases">
        <title>Draft Genome Sequence of Cudoniella acicularis.</title>
        <authorList>
            <person name="Buettner E."/>
            <person name="Kellner H."/>
        </authorList>
    </citation>
    <scope>NUCLEOTIDE SEQUENCE [LARGE SCALE GENOMIC DNA]</scope>
    <source>
        <strain evidence="16 17">DSM 108380</strain>
    </source>
</reference>
<dbReference type="EMBL" id="JAAMPI010001239">
    <property type="protein sequence ID" value="KAF4626043.1"/>
    <property type="molecule type" value="Genomic_DNA"/>
</dbReference>
<dbReference type="InterPro" id="IPR013780">
    <property type="entry name" value="Glyco_hydro_b"/>
</dbReference>
<dbReference type="FunFam" id="3.20.20.70:FF:000177">
    <property type="entry name" value="Alpha-galactosidase"/>
    <property type="match status" value="1"/>
</dbReference>
<keyword evidence="10 13" id="KW-1015">Disulfide bond</keyword>
<name>A0A8H4RBU5_9HELO</name>
<proteinExistence type="inferred from homology"/>
<evidence type="ECO:0000256" key="5">
    <source>
        <dbReference type="ARBA" id="ARBA00012755"/>
    </source>
</evidence>
<gene>
    <name evidence="16" type="ORF">G7Y89_g12121</name>
</gene>
<dbReference type="GO" id="GO:0005576">
    <property type="term" value="C:extracellular region"/>
    <property type="evidence" value="ECO:0007669"/>
    <property type="project" value="UniProtKB-SubCell"/>
</dbReference>
<evidence type="ECO:0000256" key="14">
    <source>
        <dbReference type="SAM" id="SignalP"/>
    </source>
</evidence>
<dbReference type="GO" id="GO:0005975">
    <property type="term" value="P:carbohydrate metabolic process"/>
    <property type="evidence" value="ECO:0007669"/>
    <property type="project" value="InterPro"/>
</dbReference>
<keyword evidence="6" id="KW-0964">Secreted</keyword>